<feature type="compositionally biased region" description="Basic and acidic residues" evidence="1">
    <location>
        <begin position="1199"/>
        <end position="1208"/>
    </location>
</feature>
<accession>A0A812YC05</accession>
<reference evidence="2" key="1">
    <citation type="submission" date="2021-02" db="EMBL/GenBank/DDBJ databases">
        <authorList>
            <person name="Dougan E. K."/>
            <person name="Rhodes N."/>
            <person name="Thang M."/>
            <person name="Chan C."/>
        </authorList>
    </citation>
    <scope>NUCLEOTIDE SEQUENCE</scope>
</reference>
<feature type="compositionally biased region" description="Polar residues" evidence="1">
    <location>
        <begin position="200"/>
        <end position="215"/>
    </location>
</feature>
<feature type="non-terminal residue" evidence="2">
    <location>
        <position position="2261"/>
    </location>
</feature>
<protein>
    <submittedName>
        <fullName evidence="2">Uncharacterized protein</fullName>
    </submittedName>
</protein>
<dbReference type="OrthoDB" id="420193at2759"/>
<feature type="region of interest" description="Disordered" evidence="1">
    <location>
        <begin position="196"/>
        <end position="221"/>
    </location>
</feature>
<feature type="region of interest" description="Disordered" evidence="1">
    <location>
        <begin position="1868"/>
        <end position="1893"/>
    </location>
</feature>
<feature type="region of interest" description="Disordered" evidence="1">
    <location>
        <begin position="1906"/>
        <end position="1956"/>
    </location>
</feature>
<name>A0A812YC05_9DINO</name>
<feature type="region of interest" description="Disordered" evidence="1">
    <location>
        <begin position="1131"/>
        <end position="1179"/>
    </location>
</feature>
<gene>
    <name evidence="2" type="ORF">SNEC2469_LOCUS22521</name>
</gene>
<evidence type="ECO:0000313" key="2">
    <source>
        <dbReference type="EMBL" id="CAE7771000.1"/>
    </source>
</evidence>
<feature type="compositionally biased region" description="Acidic residues" evidence="1">
    <location>
        <begin position="1872"/>
        <end position="1893"/>
    </location>
</feature>
<keyword evidence="3" id="KW-1185">Reference proteome</keyword>
<organism evidence="2 3">
    <name type="scientific">Symbiodinium necroappetens</name>
    <dbReference type="NCBI Taxonomy" id="1628268"/>
    <lineage>
        <taxon>Eukaryota</taxon>
        <taxon>Sar</taxon>
        <taxon>Alveolata</taxon>
        <taxon>Dinophyceae</taxon>
        <taxon>Suessiales</taxon>
        <taxon>Symbiodiniaceae</taxon>
        <taxon>Symbiodinium</taxon>
    </lineage>
</organism>
<evidence type="ECO:0000256" key="1">
    <source>
        <dbReference type="SAM" id="MobiDB-lite"/>
    </source>
</evidence>
<comment type="caution">
    <text evidence="2">The sequence shown here is derived from an EMBL/GenBank/DDBJ whole genome shotgun (WGS) entry which is preliminary data.</text>
</comment>
<evidence type="ECO:0000313" key="3">
    <source>
        <dbReference type="Proteomes" id="UP000601435"/>
    </source>
</evidence>
<feature type="region of interest" description="Disordered" evidence="1">
    <location>
        <begin position="1199"/>
        <end position="1220"/>
    </location>
</feature>
<feature type="compositionally biased region" description="Acidic residues" evidence="1">
    <location>
        <begin position="1939"/>
        <end position="1948"/>
    </location>
</feature>
<dbReference type="EMBL" id="CAJNJA010040997">
    <property type="protein sequence ID" value="CAE7771000.1"/>
    <property type="molecule type" value="Genomic_DNA"/>
</dbReference>
<proteinExistence type="predicted"/>
<sequence length="2261" mass="250512">NEVDIAAANVTAQPSVVLPASSGNVVSGVSAGRPRGSVLIRADIAAQEEQLERLRAARQPELDADAVLAIQVEDRFSALQVLTQDATPIQRRLCLHVDQQLAKQSLPDMPNPVVQVMNTSSNVSSWAIKALEANKQYQYVQQDYFRTAEAMLQASGFLWSVQLQRLQKMASQGFEILAVLRKRRYDESPFNLRLKEENVPAQSETSPPLLQQPARTTPGKAKVMQSEFGIVVLLRRCVEGDKYEYQEVHGSCPTWLHVLDKTTKENIAESQRQIQSLIQIPESLKESSRLLCDMTTSDRYAVNIAAEKCLQSEAPEWVKCQHFCLLHKAAAVQSAQFRLVAGHVSGLLSLSLSMAPAGTTAELKKILCRILTERLTVRHGDPPPHARRHQEALHELFLPVGSETQKSLLHQKQRAILSSLMNGDLQDESTITYWAANPAVTKDSILQSWVRHVAAALLPHKIPFFNRSKWLGGEDAISWVGLLSTHHGLLVPLVQTWAQSTGIPAVIGLAPRSRASAEVTESSQGWAAVADGIGPGPRPVANTSADSAFDAVDLDVPEDLGTAADETLPETETNPDISWAEFNKMNRRKALAWVMSGPAGVLVCMRVCMKASLHLLYTLVHLASVAFVQEQMEKSSKGQQRLHRVVEFFSGKLQTVFMKHILETLSSCLPGLPDDAHTDAMRSLAFRMLSVSLCSAQQLIWSIGSGSPFVLFRTLAAGVDELFQLPKCLYDELTHYFMASFPEPADFQGELAQQMLQAIANVANGQELDNELQLQLSAIASASRASTKHKNMEAQAIDAAVAAASEALEPCHAESGLARGDPISQQVGKAFVFTPGQPAVAEFFVPADSFSQELFKPTSKQNEGHGMGLNSVLDESWSNRCTLTKHSDAPVLDLTHAFKVSVCCSLGFCVHAGKGLQAFAMHTKLFKLLRPFVQAVRQKRRKLGEALEPSQTKRKKPVHPEARKLLDRAMLIFRLQNGDPDVGSFGYGQQPEEPEADCTWGSVADKILLDAGQTVPAASETHWLHVGYVNHSTHVFSVTPMTLLDFQSAGHVVKLSALQEGEEGEDIVQSLRSFEFFKANLDLEQVWRLRVFKLRSTREILTQTELSLALVQATPYDEIPEMVVWQGWKAEQAKPPPQRGNRPRGPGGHAPRPRPARPDRPSGSGSVVLPAPPGAGAFSDHEREENAVANEVLQEASELLRRDEKSEGSSDQDDERLLPSDISVVDEDTIEAFLLSFVKYSVGPRKGISTWQMKPLSFAMQLVLLMQLRLATPSLLVMETPSVLVMETPSLVLVAKFGATSDTWEDAGILRQKHFNRTFTRADWQEKLSQVHDWAWRKWELARAEAAFALSEGRVAQDPGHVAPAVLEALEPVIRDIGERKQYKRGISAGTKLYINFFRKDKYSREEASCFKKMVEAIPAARSHAIHERQKSLEPLALERLLLDNDDPLLLADLKQEEAVRRTATHEGMQKWEVQLADWRNRSDISDSVNVLGKLKNMKLCGLQKNKRIMAILNMAVLQKLKPVHRKSSTQVHQVKKACKTLVVNVSQNPSRGNLLTPDSGCNHTLCSSSLQIHLGLQRLITAREMMYQHGHPRHMVVPSDMSLRSLRQLAGQGMALPSLGTCLWCHSILKDLPDDERWGAVDSAGNAVGDGCALCMTTVLEGWPNETWVEFQEIYHNPEEKVRKPAFKAARAVRKKLGIMSFRWSPPSSVTSSVCRARKVFCDVGFLSEAEVLKYFKVTAKQLGLTMSSLQLEDRRETLRGYYVSLAGVPANVVDALRRVRLSWKVKVEHSALRLQPESQIRQEQGALLFQHFSDQQLEKADTKVRTVNRAKLVSFESLSLKGQSIVQEAVAVAAAALVTGQSLGQRAEEAAADEQADDQEGEDGEEEVMEDDLELRPDTLLPASFRAAPSHGDAFMEDGAEAPKKKRRAAKAKAEAADEEEDDDGVLDSGSSDVPQWMQKDTCLQKVIGKLGKVPKCFTALDPQKNLDPTKSPVGRQLRGARAVLQSMEAQSQKEASLLNSRLRLLEHVEALAHTPIASMTRAQVRAHVTAVVDDSLQVPASLKVRLLERWANHLFFDMAELKDASSAEFKKVLDAYMITVCAFIPPPDDMEITDLNLTAAVLWEAGKEEVDYKAKIGSATQEERAKMLAETQQACADAVMEGLFCDIFVKMVKDVHLHKDKLLRVLSCFLQNYTDEERELLDNKEALQSVYDRFRDASFALVALLCPEPDYLGSTATHVNNLMKYRGDYRPGSPRAQR</sequence>
<dbReference type="Proteomes" id="UP000601435">
    <property type="component" value="Unassembled WGS sequence"/>
</dbReference>